<dbReference type="EMBL" id="VIIS01001720">
    <property type="protein sequence ID" value="KAF0293794.1"/>
    <property type="molecule type" value="Genomic_DNA"/>
</dbReference>
<dbReference type="Gene3D" id="1.10.455.10">
    <property type="entry name" value="Ribosomal protein S7 domain"/>
    <property type="match status" value="1"/>
</dbReference>
<protein>
    <submittedName>
        <fullName evidence="5">28S ribosomal protein S7, mitochondrial</fullName>
    </submittedName>
</protein>
<sequence>MDCRYHSAPDWDGSGSQPPPVTMLRSLRCLCRLQPTIGHVRTMSQYPPTFREPTLPPEQTDEAREQLTFSPIKAAPSDLTSSAFDHPAVKKFTNIIMKGGDKNLAQILMAKTFERIKRTQIQRLHATRDAASEGTPDQDEEPVCDPLQVFLKALENSKPRLQLVPIIRGGITYQGRVVRLKQELHRQCEANRAYAHYTYG</sequence>
<proteinExistence type="inferred from homology"/>
<keyword evidence="6" id="KW-1185">Reference proteome</keyword>
<dbReference type="GO" id="GO:0005840">
    <property type="term" value="C:ribosome"/>
    <property type="evidence" value="ECO:0007669"/>
    <property type="project" value="UniProtKB-KW"/>
</dbReference>
<dbReference type="InterPro" id="IPR036823">
    <property type="entry name" value="Ribosomal_uS7_dom_sf"/>
</dbReference>
<comment type="similarity">
    <text evidence="1">Belongs to the universal ribosomal protein uS7 family.</text>
</comment>
<keyword evidence="2 5" id="KW-0689">Ribosomal protein</keyword>
<evidence type="ECO:0000259" key="4">
    <source>
        <dbReference type="Pfam" id="PF00177"/>
    </source>
</evidence>
<evidence type="ECO:0000313" key="5">
    <source>
        <dbReference type="EMBL" id="KAF0293794.1"/>
    </source>
</evidence>
<keyword evidence="3" id="KW-0687">Ribonucleoprotein</keyword>
<dbReference type="Proteomes" id="UP000440578">
    <property type="component" value="Unassembled WGS sequence"/>
</dbReference>
<evidence type="ECO:0000313" key="6">
    <source>
        <dbReference type="Proteomes" id="UP000440578"/>
    </source>
</evidence>
<dbReference type="AlphaFoldDB" id="A0A6A4VQG1"/>
<evidence type="ECO:0000256" key="2">
    <source>
        <dbReference type="ARBA" id="ARBA00022980"/>
    </source>
</evidence>
<dbReference type="Pfam" id="PF00177">
    <property type="entry name" value="Ribosomal_S7"/>
    <property type="match status" value="1"/>
</dbReference>
<dbReference type="InterPro" id="IPR023798">
    <property type="entry name" value="Ribosomal_uS7_dom"/>
</dbReference>
<name>A0A6A4VQG1_AMPAM</name>
<organism evidence="5 6">
    <name type="scientific">Amphibalanus amphitrite</name>
    <name type="common">Striped barnacle</name>
    <name type="synonym">Balanus amphitrite</name>
    <dbReference type="NCBI Taxonomy" id="1232801"/>
    <lineage>
        <taxon>Eukaryota</taxon>
        <taxon>Metazoa</taxon>
        <taxon>Ecdysozoa</taxon>
        <taxon>Arthropoda</taxon>
        <taxon>Crustacea</taxon>
        <taxon>Multicrustacea</taxon>
        <taxon>Cirripedia</taxon>
        <taxon>Thoracica</taxon>
        <taxon>Thoracicalcarea</taxon>
        <taxon>Balanomorpha</taxon>
        <taxon>Balanoidea</taxon>
        <taxon>Balanidae</taxon>
        <taxon>Amphibalaninae</taxon>
        <taxon>Amphibalanus</taxon>
    </lineage>
</organism>
<dbReference type="GO" id="GO:1990904">
    <property type="term" value="C:ribonucleoprotein complex"/>
    <property type="evidence" value="ECO:0007669"/>
    <property type="project" value="UniProtKB-KW"/>
</dbReference>
<evidence type="ECO:0000256" key="1">
    <source>
        <dbReference type="ARBA" id="ARBA00007151"/>
    </source>
</evidence>
<dbReference type="OrthoDB" id="9972728at2759"/>
<dbReference type="SUPFAM" id="SSF47973">
    <property type="entry name" value="Ribosomal protein S7"/>
    <property type="match status" value="1"/>
</dbReference>
<reference evidence="5 6" key="1">
    <citation type="submission" date="2019-07" db="EMBL/GenBank/DDBJ databases">
        <title>Draft genome assembly of a fouling barnacle, Amphibalanus amphitrite (Darwin, 1854): The first reference genome for Thecostraca.</title>
        <authorList>
            <person name="Kim W."/>
        </authorList>
    </citation>
    <scope>NUCLEOTIDE SEQUENCE [LARGE SCALE GENOMIC DNA]</scope>
    <source>
        <strain evidence="5">SNU_AA5</strain>
        <tissue evidence="5">Soma without cirri and trophi</tissue>
    </source>
</reference>
<accession>A0A6A4VQG1</accession>
<evidence type="ECO:0000256" key="3">
    <source>
        <dbReference type="ARBA" id="ARBA00023274"/>
    </source>
</evidence>
<comment type="caution">
    <text evidence="5">The sequence shown here is derived from an EMBL/GenBank/DDBJ whole genome shotgun (WGS) entry which is preliminary data.</text>
</comment>
<gene>
    <name evidence="5" type="primary">mrps7</name>
    <name evidence="5" type="ORF">FJT64_000797</name>
</gene>
<feature type="domain" description="Small ribosomal subunit protein uS7" evidence="4">
    <location>
        <begin position="81"/>
        <end position="174"/>
    </location>
</feature>